<dbReference type="InterPro" id="IPR013116">
    <property type="entry name" value="KARI_N"/>
</dbReference>
<feature type="binding site" evidence="10 11">
    <location>
        <position position="194"/>
    </location>
    <ligand>
        <name>Mg(2+)</name>
        <dbReference type="ChEBI" id="CHEBI:18420"/>
        <label>1</label>
    </ligand>
</feature>
<keyword evidence="15" id="KW-1185">Reference proteome</keyword>
<dbReference type="InterPro" id="IPR000506">
    <property type="entry name" value="KARI_C"/>
</dbReference>
<comment type="pathway">
    <text evidence="2 10">Amino-acid biosynthesis; L-valine biosynthesis; L-valine from pyruvate: step 2/4.</text>
</comment>
<dbReference type="RefSeq" id="WP_033101142.1">
    <property type="nucleotide sequence ID" value="NZ_JACEIP010000002.1"/>
</dbReference>
<feature type="binding site" evidence="10 11">
    <location>
        <position position="190"/>
    </location>
    <ligand>
        <name>Mg(2+)</name>
        <dbReference type="ChEBI" id="CHEBI:18420"/>
        <label>1</label>
    </ligand>
</feature>
<evidence type="ECO:0000313" key="15">
    <source>
        <dbReference type="Proteomes" id="UP000530514"/>
    </source>
</evidence>
<dbReference type="FunFam" id="3.40.50.720:FF:000023">
    <property type="entry name" value="Ketol-acid reductoisomerase (NADP(+))"/>
    <property type="match status" value="1"/>
</dbReference>
<keyword evidence="10" id="KW-0521">NADP</keyword>
<evidence type="ECO:0000256" key="11">
    <source>
        <dbReference type="PROSITE-ProRule" id="PRU01198"/>
    </source>
</evidence>
<comment type="catalytic activity">
    <reaction evidence="10">
        <text>(2R,3R)-2,3-dihydroxy-3-methylpentanoate + NADP(+) = (S)-2-ethyl-2-hydroxy-3-oxobutanoate + NADPH + H(+)</text>
        <dbReference type="Rhea" id="RHEA:13493"/>
        <dbReference type="ChEBI" id="CHEBI:15378"/>
        <dbReference type="ChEBI" id="CHEBI:49256"/>
        <dbReference type="ChEBI" id="CHEBI:49258"/>
        <dbReference type="ChEBI" id="CHEBI:57783"/>
        <dbReference type="ChEBI" id="CHEBI:58349"/>
        <dbReference type="EC" id="1.1.1.86"/>
    </reaction>
</comment>
<feature type="binding site" evidence="10 11">
    <location>
        <position position="190"/>
    </location>
    <ligand>
        <name>Mg(2+)</name>
        <dbReference type="ChEBI" id="CHEBI:18420"/>
        <label>2</label>
    </ligand>
</feature>
<dbReference type="PANTHER" id="PTHR21371">
    <property type="entry name" value="KETOL-ACID REDUCTOISOMERASE, MITOCHONDRIAL"/>
    <property type="match status" value="1"/>
</dbReference>
<dbReference type="OrthoDB" id="9804088at2"/>
<dbReference type="PANTHER" id="PTHR21371:SF1">
    <property type="entry name" value="KETOL-ACID REDUCTOISOMERASE, MITOCHONDRIAL"/>
    <property type="match status" value="1"/>
</dbReference>
<feature type="domain" description="KARI N-terminal Rossmann" evidence="12">
    <location>
        <begin position="2"/>
        <end position="181"/>
    </location>
</feature>
<dbReference type="InterPro" id="IPR014359">
    <property type="entry name" value="KARI_prok"/>
</dbReference>
<dbReference type="AlphaFoldDB" id="A0A7W2AGD7"/>
<comment type="pathway">
    <text evidence="3 10">Amino-acid biosynthesis; L-isoleucine biosynthesis; L-isoleucine from 2-oxobutanoate: step 2/4.</text>
</comment>
<dbReference type="GO" id="GO:0000287">
    <property type="term" value="F:magnesium ion binding"/>
    <property type="evidence" value="ECO:0007669"/>
    <property type="project" value="UniProtKB-UniRule"/>
</dbReference>
<comment type="function">
    <text evidence="1 10">Involved in the biosynthesis of branched-chain amino acids (BCAA). Catalyzes an alkyl-migration followed by a ketol-acid reduction of (S)-2-acetolactate (S2AL) to yield (R)-2,3-dihydroxy-isovalerate. In the isomerase reaction, S2AL is rearranged via a Mg-dependent methyl migration to produce 3-hydroxy-3-methyl-2-ketobutyrate (HMKB). In the reductase reaction, this 2-ketoacid undergoes a metal-dependent reduction by NADPH to yield (R)-2,3-dihydroxy-isovalerate.</text>
</comment>
<evidence type="ECO:0000313" key="14">
    <source>
        <dbReference type="EMBL" id="MBA4541546.1"/>
    </source>
</evidence>
<dbReference type="PROSITE" id="PS51850">
    <property type="entry name" value="KARI_N"/>
    <property type="match status" value="1"/>
</dbReference>
<keyword evidence="6 10" id="KW-0479">Metal-binding</keyword>
<dbReference type="EC" id="1.1.1.86" evidence="10"/>
<dbReference type="EMBL" id="JACEIP010000002">
    <property type="protein sequence ID" value="MBA4541546.1"/>
    <property type="molecule type" value="Genomic_DNA"/>
</dbReference>
<dbReference type="HAMAP" id="MF_00435">
    <property type="entry name" value="IlvC"/>
    <property type="match status" value="1"/>
</dbReference>
<evidence type="ECO:0000256" key="5">
    <source>
        <dbReference type="ARBA" id="ARBA00022605"/>
    </source>
</evidence>
<feature type="binding site" evidence="10">
    <location>
        <position position="48"/>
    </location>
    <ligand>
        <name>NADP(+)</name>
        <dbReference type="ChEBI" id="CHEBI:58349"/>
    </ligand>
</feature>
<feature type="binding site" evidence="10">
    <location>
        <position position="133"/>
    </location>
    <ligand>
        <name>NADP(+)</name>
        <dbReference type="ChEBI" id="CHEBI:58349"/>
    </ligand>
</feature>
<feature type="binding site" evidence="10">
    <location>
        <position position="52"/>
    </location>
    <ligand>
        <name>NADP(+)</name>
        <dbReference type="ChEBI" id="CHEBI:58349"/>
    </ligand>
</feature>
<comment type="catalytic activity">
    <reaction evidence="10">
        <text>(2R)-2,3-dihydroxy-3-methylbutanoate + NADP(+) = (2S)-2-acetolactate + NADPH + H(+)</text>
        <dbReference type="Rhea" id="RHEA:22068"/>
        <dbReference type="ChEBI" id="CHEBI:15378"/>
        <dbReference type="ChEBI" id="CHEBI:49072"/>
        <dbReference type="ChEBI" id="CHEBI:57783"/>
        <dbReference type="ChEBI" id="CHEBI:58349"/>
        <dbReference type="ChEBI" id="CHEBI:58476"/>
        <dbReference type="EC" id="1.1.1.86"/>
    </reaction>
</comment>
<comment type="caution">
    <text evidence="10">Lacks conserved residue(s) required for the propagation of feature annotation.</text>
</comment>
<keyword evidence="14" id="KW-0413">Isomerase</keyword>
<dbReference type="PROSITE" id="PS51851">
    <property type="entry name" value="KARI_C"/>
    <property type="match status" value="1"/>
</dbReference>
<dbReference type="Gene3D" id="3.40.50.720">
    <property type="entry name" value="NAD(P)-binding Rossmann-like Domain"/>
    <property type="match status" value="1"/>
</dbReference>
<dbReference type="Proteomes" id="UP000530514">
    <property type="component" value="Unassembled WGS sequence"/>
</dbReference>
<dbReference type="GO" id="GO:0004455">
    <property type="term" value="F:ketol-acid reductoisomerase activity"/>
    <property type="evidence" value="ECO:0007669"/>
    <property type="project" value="UniProtKB-UniRule"/>
</dbReference>
<feature type="active site" evidence="10">
    <location>
        <position position="107"/>
    </location>
</feature>
<gene>
    <name evidence="10 14" type="primary">ilvC</name>
    <name evidence="14" type="ORF">H1164_01310</name>
</gene>
<feature type="binding site" evidence="10 11">
    <location>
        <position position="230"/>
    </location>
    <ligand>
        <name>Mg(2+)</name>
        <dbReference type="ChEBI" id="CHEBI:18420"/>
        <label>2</label>
    </ligand>
</feature>
<dbReference type="PIRSF" id="PIRSF000116">
    <property type="entry name" value="IlvC_gammaproteo"/>
    <property type="match status" value="1"/>
</dbReference>
<evidence type="ECO:0000256" key="3">
    <source>
        <dbReference type="ARBA" id="ARBA00004885"/>
    </source>
</evidence>
<name>A0A7W2AGD7_9BACL</name>
<evidence type="ECO:0000256" key="1">
    <source>
        <dbReference type="ARBA" id="ARBA00002172"/>
    </source>
</evidence>
<accession>A0A7W2AGD7</accession>
<dbReference type="UniPathway" id="UPA00047">
    <property type="reaction ID" value="UER00056"/>
</dbReference>
<dbReference type="UniPathway" id="UPA00049">
    <property type="reaction ID" value="UER00060"/>
</dbReference>
<evidence type="ECO:0000256" key="2">
    <source>
        <dbReference type="ARBA" id="ARBA00004864"/>
    </source>
</evidence>
<feature type="binding site" evidence="10">
    <location>
        <begin position="25"/>
        <end position="28"/>
    </location>
    <ligand>
        <name>NADP(+)</name>
        <dbReference type="ChEBI" id="CHEBI:58349"/>
    </ligand>
</feature>
<evidence type="ECO:0000256" key="4">
    <source>
        <dbReference type="ARBA" id="ARBA00010318"/>
    </source>
</evidence>
<evidence type="ECO:0000259" key="13">
    <source>
        <dbReference type="PROSITE" id="PS51851"/>
    </source>
</evidence>
<evidence type="ECO:0000259" key="12">
    <source>
        <dbReference type="PROSITE" id="PS51850"/>
    </source>
</evidence>
<dbReference type="NCBIfam" id="NF004017">
    <property type="entry name" value="PRK05479.1"/>
    <property type="match status" value="1"/>
</dbReference>
<evidence type="ECO:0000256" key="10">
    <source>
        <dbReference type="HAMAP-Rule" id="MF_00435"/>
    </source>
</evidence>
<dbReference type="NCBIfam" id="NF009940">
    <property type="entry name" value="PRK13403.1"/>
    <property type="match status" value="1"/>
</dbReference>
<dbReference type="Gene3D" id="6.10.240.10">
    <property type="match status" value="1"/>
</dbReference>
<proteinExistence type="inferred from homology"/>
<dbReference type="InterPro" id="IPR013023">
    <property type="entry name" value="KARI"/>
</dbReference>
<comment type="cofactor">
    <cofactor evidence="10">
        <name>Mg(2+)</name>
        <dbReference type="ChEBI" id="CHEBI:18420"/>
    </cofactor>
    <text evidence="10">Binds 2 magnesium ions per subunit.</text>
</comment>
<dbReference type="InterPro" id="IPR008927">
    <property type="entry name" value="6-PGluconate_DH-like_C_sf"/>
</dbReference>
<dbReference type="GO" id="GO:0009099">
    <property type="term" value="P:L-valine biosynthetic process"/>
    <property type="evidence" value="ECO:0007669"/>
    <property type="project" value="UniProtKB-UniRule"/>
</dbReference>
<dbReference type="Pfam" id="PF01450">
    <property type="entry name" value="KARI_C"/>
    <property type="match status" value="1"/>
</dbReference>
<keyword evidence="8 10" id="KW-0560">Oxidoreductase</keyword>
<keyword evidence="5 10" id="KW-0028">Amino-acid biosynthesis</keyword>
<keyword evidence="7 10" id="KW-0460">Magnesium</keyword>
<evidence type="ECO:0000256" key="8">
    <source>
        <dbReference type="ARBA" id="ARBA00023002"/>
    </source>
</evidence>
<dbReference type="SUPFAM" id="SSF51735">
    <property type="entry name" value="NAD(P)-binding Rossmann-fold domains"/>
    <property type="match status" value="1"/>
</dbReference>
<sequence length="335" mass="37291">MAQMFYEHHADLSLFSEKTVAVIGYGSQGHAQAQNLRDSGVHVIVGLRKGKSWEKAEADGFQVFEVDEAVKRADVVQLLLPDELQAKVYKEQVEPHLKPGSALFFSHGFNIHFGQIVPPEDVDVILVAPKSPGHLVRRVYCEGFGVPALIAVHQDATGNAHALALAYCKGIGSTKAGVIQTTFKEETETDLFGEQAVLCGGVSQLIKSGFETLVEAGYQPEVAYFECLHELKLIVDLMYENGLSGMRYSISDTAEYGDYVSGKRVVAESSREAMKQLLKEIQDGTFARRWIEENQTGRKQFTAMREAEKEHEIERVGAKLREMMVWVSQKEPIQQ</sequence>
<dbReference type="InterPro" id="IPR036291">
    <property type="entry name" value="NAD(P)-bd_dom_sf"/>
</dbReference>
<dbReference type="Pfam" id="PF07991">
    <property type="entry name" value="KARI_N"/>
    <property type="match status" value="1"/>
</dbReference>
<feature type="binding site" evidence="10 11">
    <location>
        <position position="251"/>
    </location>
    <ligand>
        <name>substrate</name>
    </ligand>
</feature>
<dbReference type="GO" id="GO:0005829">
    <property type="term" value="C:cytosol"/>
    <property type="evidence" value="ECO:0007669"/>
    <property type="project" value="TreeGrafter"/>
</dbReference>
<reference evidence="14 15" key="1">
    <citation type="submission" date="2020-07" db="EMBL/GenBank/DDBJ databases">
        <authorList>
            <person name="Feng H."/>
        </authorList>
    </citation>
    <scope>NUCLEOTIDE SEQUENCE [LARGE SCALE GENOMIC DNA]</scope>
    <source>
        <strain evidence="15">s-11</strain>
    </source>
</reference>
<evidence type="ECO:0000256" key="9">
    <source>
        <dbReference type="ARBA" id="ARBA00023304"/>
    </source>
</evidence>
<dbReference type="NCBIfam" id="TIGR00465">
    <property type="entry name" value="ilvC"/>
    <property type="match status" value="1"/>
</dbReference>
<organism evidence="14 15">
    <name type="scientific">Thermoactinomyces daqus</name>
    <dbReference type="NCBI Taxonomy" id="1329516"/>
    <lineage>
        <taxon>Bacteria</taxon>
        <taxon>Bacillati</taxon>
        <taxon>Bacillota</taxon>
        <taxon>Bacilli</taxon>
        <taxon>Bacillales</taxon>
        <taxon>Thermoactinomycetaceae</taxon>
        <taxon>Thermoactinomyces</taxon>
    </lineage>
</organism>
<protein>
    <recommendedName>
        <fullName evidence="10">Ketol-acid reductoisomerase (NADP(+))</fullName>
        <shortName evidence="10">KARI</shortName>
        <ecNumber evidence="10">1.1.1.86</ecNumber>
    </recommendedName>
    <alternativeName>
        <fullName evidence="10">Acetohydroxy-acid isomeroreductase</fullName>
        <shortName evidence="10">AHIR</shortName>
    </alternativeName>
    <alternativeName>
        <fullName evidence="10">Alpha-keto-beta-hydroxylacyl reductoisomerase</fullName>
    </alternativeName>
</protein>
<dbReference type="SUPFAM" id="SSF48179">
    <property type="entry name" value="6-phosphogluconate dehydrogenase C-terminal domain-like"/>
    <property type="match status" value="1"/>
</dbReference>
<feature type="domain" description="KARI C-terminal knotted" evidence="13">
    <location>
        <begin position="182"/>
        <end position="327"/>
    </location>
</feature>
<evidence type="ECO:0000256" key="6">
    <source>
        <dbReference type="ARBA" id="ARBA00022723"/>
    </source>
</evidence>
<keyword evidence="9 10" id="KW-0100">Branched-chain amino acid biosynthesis</keyword>
<feature type="binding site" evidence="10 11">
    <location>
        <position position="226"/>
    </location>
    <ligand>
        <name>Mg(2+)</name>
        <dbReference type="ChEBI" id="CHEBI:18420"/>
        <label>2</label>
    </ligand>
</feature>
<evidence type="ECO:0000256" key="7">
    <source>
        <dbReference type="ARBA" id="ARBA00022842"/>
    </source>
</evidence>
<dbReference type="GO" id="GO:0009097">
    <property type="term" value="P:isoleucine biosynthetic process"/>
    <property type="evidence" value="ECO:0007669"/>
    <property type="project" value="UniProtKB-UniRule"/>
</dbReference>
<comment type="similarity">
    <text evidence="4 10 11">Belongs to the ketol-acid reductoisomerase family.</text>
</comment>
<comment type="caution">
    <text evidence="14">The sequence shown here is derived from an EMBL/GenBank/DDBJ whole genome shotgun (WGS) entry which is preliminary data.</text>
</comment>
<dbReference type="GO" id="GO:0050661">
    <property type="term" value="F:NADP binding"/>
    <property type="evidence" value="ECO:0007669"/>
    <property type="project" value="InterPro"/>
</dbReference>
<dbReference type="GO" id="GO:0016853">
    <property type="term" value="F:isomerase activity"/>
    <property type="evidence" value="ECO:0007669"/>
    <property type="project" value="UniProtKB-KW"/>
</dbReference>